<keyword evidence="2" id="KW-1185">Reference proteome</keyword>
<proteinExistence type="predicted"/>
<sequence length="49" mass="5490">MLRDCTTALSNSIIDYIIQHFNRLQIQRGDSLVSHTGADPGWRGTATQM</sequence>
<organism evidence="1 2">
    <name type="scientific">Dendrolimus kikuchii</name>
    <dbReference type="NCBI Taxonomy" id="765133"/>
    <lineage>
        <taxon>Eukaryota</taxon>
        <taxon>Metazoa</taxon>
        <taxon>Ecdysozoa</taxon>
        <taxon>Arthropoda</taxon>
        <taxon>Hexapoda</taxon>
        <taxon>Insecta</taxon>
        <taxon>Pterygota</taxon>
        <taxon>Neoptera</taxon>
        <taxon>Endopterygota</taxon>
        <taxon>Lepidoptera</taxon>
        <taxon>Glossata</taxon>
        <taxon>Ditrysia</taxon>
        <taxon>Bombycoidea</taxon>
        <taxon>Lasiocampidae</taxon>
        <taxon>Dendrolimus</taxon>
    </lineage>
</organism>
<name>A0ACC1D453_9NEOP</name>
<protein>
    <submittedName>
        <fullName evidence="1">Uncharacterized protein</fullName>
    </submittedName>
</protein>
<gene>
    <name evidence="1" type="ORF">K1T71_005458</name>
</gene>
<evidence type="ECO:0000313" key="2">
    <source>
        <dbReference type="Proteomes" id="UP000824533"/>
    </source>
</evidence>
<accession>A0ACC1D453</accession>
<dbReference type="Proteomes" id="UP000824533">
    <property type="component" value="Linkage Group LG09"/>
</dbReference>
<comment type="caution">
    <text evidence="1">The sequence shown here is derived from an EMBL/GenBank/DDBJ whole genome shotgun (WGS) entry which is preliminary data.</text>
</comment>
<dbReference type="EMBL" id="CM034395">
    <property type="protein sequence ID" value="KAJ0178683.1"/>
    <property type="molecule type" value="Genomic_DNA"/>
</dbReference>
<evidence type="ECO:0000313" key="1">
    <source>
        <dbReference type="EMBL" id="KAJ0178683.1"/>
    </source>
</evidence>
<reference evidence="1 2" key="1">
    <citation type="journal article" date="2021" name="Front. Genet.">
        <title>Chromosome-Level Genome Assembly Reveals Significant Gene Expansion in the Toll and IMD Signaling Pathways of Dendrolimus kikuchii.</title>
        <authorList>
            <person name="Zhou J."/>
            <person name="Wu P."/>
            <person name="Xiong Z."/>
            <person name="Liu N."/>
            <person name="Zhao N."/>
            <person name="Ji M."/>
            <person name="Qiu Y."/>
            <person name="Yang B."/>
        </authorList>
    </citation>
    <scope>NUCLEOTIDE SEQUENCE [LARGE SCALE GENOMIC DNA]</scope>
    <source>
        <strain evidence="1">Ann1</strain>
    </source>
</reference>